<dbReference type="InterPro" id="IPR036864">
    <property type="entry name" value="Zn2-C6_fun-type_DNA-bd_sf"/>
</dbReference>
<dbReference type="CDD" id="cd00067">
    <property type="entry name" value="GAL4"/>
    <property type="match status" value="1"/>
</dbReference>
<sequence>MSFLCQERQQRGPYVTKSCTNCQKKHAKCTGGAVCKRCTQRNLECTFIDSGKKRGPKKNDKHSEQVYALNGPENDFDGTSMLSSSPENDFYGISMLSSGPANDFDETSMLSSGSGNEYDGTFMLSSGPENEFDGISMLSSVTPNPEQGHTSTLLFSSGNLQRQLDNFDDFALYPDFYVSQELSPFSYQTSDNNNMLPFQN</sequence>
<dbReference type="SUPFAM" id="SSF57701">
    <property type="entry name" value="Zn2/Cys6 DNA-binding domain"/>
    <property type="match status" value="1"/>
</dbReference>
<evidence type="ECO:0000313" key="3">
    <source>
        <dbReference type="EMBL" id="CAG8573462.1"/>
    </source>
</evidence>
<protein>
    <submittedName>
        <fullName evidence="3">28270_t:CDS:1</fullName>
    </submittedName>
</protein>
<reference evidence="3" key="1">
    <citation type="submission" date="2021-06" db="EMBL/GenBank/DDBJ databases">
        <authorList>
            <person name="Kallberg Y."/>
            <person name="Tangrot J."/>
            <person name="Rosling A."/>
        </authorList>
    </citation>
    <scope>NUCLEOTIDE SEQUENCE</scope>
    <source>
        <strain evidence="3">MA453B</strain>
    </source>
</reference>
<dbReference type="Gene3D" id="4.10.240.10">
    <property type="entry name" value="Zn(2)-C6 fungal-type DNA-binding domain"/>
    <property type="match status" value="1"/>
</dbReference>
<dbReference type="Pfam" id="PF00172">
    <property type="entry name" value="Zn_clus"/>
    <property type="match status" value="1"/>
</dbReference>
<dbReference type="InterPro" id="IPR001138">
    <property type="entry name" value="Zn2Cys6_DnaBD"/>
</dbReference>
<dbReference type="InterPro" id="IPR050797">
    <property type="entry name" value="Carb_Metab_Trans_Reg"/>
</dbReference>
<evidence type="ECO:0000313" key="4">
    <source>
        <dbReference type="Proteomes" id="UP000789405"/>
    </source>
</evidence>
<dbReference type="PROSITE" id="PS50048">
    <property type="entry name" value="ZN2_CY6_FUNGAL_2"/>
    <property type="match status" value="1"/>
</dbReference>
<keyword evidence="1" id="KW-0539">Nucleus</keyword>
<organism evidence="3 4">
    <name type="scientific">Dentiscutata erythropus</name>
    <dbReference type="NCBI Taxonomy" id="1348616"/>
    <lineage>
        <taxon>Eukaryota</taxon>
        <taxon>Fungi</taxon>
        <taxon>Fungi incertae sedis</taxon>
        <taxon>Mucoromycota</taxon>
        <taxon>Glomeromycotina</taxon>
        <taxon>Glomeromycetes</taxon>
        <taxon>Diversisporales</taxon>
        <taxon>Gigasporaceae</taxon>
        <taxon>Dentiscutata</taxon>
    </lineage>
</organism>
<dbReference type="GO" id="GO:0000981">
    <property type="term" value="F:DNA-binding transcription factor activity, RNA polymerase II-specific"/>
    <property type="evidence" value="ECO:0007669"/>
    <property type="project" value="InterPro"/>
</dbReference>
<evidence type="ECO:0000259" key="2">
    <source>
        <dbReference type="PROSITE" id="PS50048"/>
    </source>
</evidence>
<dbReference type="AlphaFoldDB" id="A0A9N9BQ73"/>
<dbReference type="SMART" id="SM00066">
    <property type="entry name" value="GAL4"/>
    <property type="match status" value="1"/>
</dbReference>
<comment type="caution">
    <text evidence="3">The sequence shown here is derived from an EMBL/GenBank/DDBJ whole genome shotgun (WGS) entry which is preliminary data.</text>
</comment>
<dbReference type="Proteomes" id="UP000789405">
    <property type="component" value="Unassembled WGS sequence"/>
</dbReference>
<keyword evidence="4" id="KW-1185">Reference proteome</keyword>
<name>A0A9N9BQ73_9GLOM</name>
<gene>
    <name evidence="3" type="ORF">DERYTH_LOCUS6324</name>
</gene>
<evidence type="ECO:0000256" key="1">
    <source>
        <dbReference type="ARBA" id="ARBA00023242"/>
    </source>
</evidence>
<dbReference type="PANTHER" id="PTHR31668">
    <property type="entry name" value="GLUCOSE TRANSPORT TRANSCRIPTION REGULATOR RGT1-RELATED-RELATED"/>
    <property type="match status" value="1"/>
</dbReference>
<dbReference type="OrthoDB" id="3362851at2759"/>
<feature type="domain" description="Zn(2)-C6 fungal-type" evidence="2">
    <location>
        <begin position="18"/>
        <end position="47"/>
    </location>
</feature>
<proteinExistence type="predicted"/>
<dbReference type="EMBL" id="CAJVPY010002833">
    <property type="protein sequence ID" value="CAG8573462.1"/>
    <property type="molecule type" value="Genomic_DNA"/>
</dbReference>
<accession>A0A9N9BQ73</accession>
<dbReference type="GO" id="GO:0008270">
    <property type="term" value="F:zinc ion binding"/>
    <property type="evidence" value="ECO:0007669"/>
    <property type="project" value="InterPro"/>
</dbReference>